<evidence type="ECO:0000313" key="8">
    <source>
        <dbReference type="Proteomes" id="UP000799772"/>
    </source>
</evidence>
<dbReference type="InterPro" id="IPR002123">
    <property type="entry name" value="Plipid/glycerol_acylTrfase"/>
</dbReference>
<organism evidence="7 8">
    <name type="scientific">Rhizodiscina lignyota</name>
    <dbReference type="NCBI Taxonomy" id="1504668"/>
    <lineage>
        <taxon>Eukaryota</taxon>
        <taxon>Fungi</taxon>
        <taxon>Dikarya</taxon>
        <taxon>Ascomycota</taxon>
        <taxon>Pezizomycotina</taxon>
        <taxon>Dothideomycetes</taxon>
        <taxon>Pleosporomycetidae</taxon>
        <taxon>Aulographales</taxon>
        <taxon>Rhizodiscinaceae</taxon>
        <taxon>Rhizodiscina</taxon>
    </lineage>
</organism>
<dbReference type="SUPFAM" id="SSF69593">
    <property type="entry name" value="Glycerol-3-phosphate (1)-acyltransferase"/>
    <property type="match status" value="1"/>
</dbReference>
<evidence type="ECO:0000259" key="6">
    <source>
        <dbReference type="SMART" id="SM00563"/>
    </source>
</evidence>
<dbReference type="PANTHER" id="PTHR10983">
    <property type="entry name" value="1-ACYLGLYCEROL-3-PHOSPHATE ACYLTRANSFERASE-RELATED"/>
    <property type="match status" value="1"/>
</dbReference>
<sequence>MASEGVRQRAHKPNGQGTKVMDEKCERDDEPHPGGAIKHGAWEQALRIALFGLYYVGSCVSIHLSQILGSWLYFYDQEWYYAFMALTKQHFGILVVTMQQWWSPIKMRVSWDKSVRGQIRQTEDGRLETDFPERMVLIANHQIYSDWLYLWWIAYTARLHGHLYIILKESLKWIPLIGPAMQFYSFIFLSRKWETDKPRIAHRLQKLNMTHPGPGGKRHLSPMWLLIFPEGTNASENGRKKSKSWADKTGIEDARHVLLPRSTGLQFCLEELHETVDYIYDCTMAYEGVGRSEYAQDIYTLYGLYFQGRRPKSVNLHWRRFLISEVPFNDTEKFNAWILERWREKDEMIEQYLNTGRFPADNYEDEPKMNGHAPGKETTSKKQGRFIETEVKPVNRIEFLQMFVPWLAVALAFNVLFKLWRMLKVLMFWR</sequence>
<comment type="similarity">
    <text evidence="1">Belongs to the 1-acyl-sn-glycerol-3-phosphate acyltransferase family.</text>
</comment>
<dbReference type="AlphaFoldDB" id="A0A9P4M1X6"/>
<keyword evidence="5" id="KW-0472">Membrane</keyword>
<keyword evidence="3 7" id="KW-0012">Acyltransferase</keyword>
<evidence type="ECO:0000256" key="1">
    <source>
        <dbReference type="ARBA" id="ARBA00008655"/>
    </source>
</evidence>
<dbReference type="Proteomes" id="UP000799772">
    <property type="component" value="Unassembled WGS sequence"/>
</dbReference>
<dbReference type="SMART" id="SM00563">
    <property type="entry name" value="PlsC"/>
    <property type="match status" value="1"/>
</dbReference>
<evidence type="ECO:0000256" key="4">
    <source>
        <dbReference type="SAM" id="MobiDB-lite"/>
    </source>
</evidence>
<evidence type="ECO:0000256" key="3">
    <source>
        <dbReference type="ARBA" id="ARBA00023315"/>
    </source>
</evidence>
<keyword evidence="2" id="KW-0808">Transferase</keyword>
<dbReference type="GO" id="GO:0005783">
    <property type="term" value="C:endoplasmic reticulum"/>
    <property type="evidence" value="ECO:0007669"/>
    <property type="project" value="TreeGrafter"/>
</dbReference>
<accession>A0A9P4M1X6</accession>
<proteinExistence type="inferred from homology"/>
<evidence type="ECO:0000313" key="7">
    <source>
        <dbReference type="EMBL" id="KAF2095096.1"/>
    </source>
</evidence>
<keyword evidence="5" id="KW-0812">Transmembrane</keyword>
<feature type="domain" description="Phospholipid/glycerol acyltransferase" evidence="6">
    <location>
        <begin position="135"/>
        <end position="266"/>
    </location>
</feature>
<keyword evidence="5" id="KW-1133">Transmembrane helix</keyword>
<feature type="region of interest" description="Disordered" evidence="4">
    <location>
        <begin position="360"/>
        <end position="382"/>
    </location>
</feature>
<dbReference type="EMBL" id="ML978132">
    <property type="protein sequence ID" value="KAF2095096.1"/>
    <property type="molecule type" value="Genomic_DNA"/>
</dbReference>
<name>A0A9P4M1X6_9PEZI</name>
<evidence type="ECO:0000256" key="5">
    <source>
        <dbReference type="SAM" id="Phobius"/>
    </source>
</evidence>
<dbReference type="Pfam" id="PF16076">
    <property type="entry name" value="Acyltransf_C"/>
    <property type="match status" value="1"/>
</dbReference>
<keyword evidence="8" id="KW-1185">Reference proteome</keyword>
<gene>
    <name evidence="7" type="ORF">NA57DRAFT_79584</name>
</gene>
<feature type="region of interest" description="Disordered" evidence="4">
    <location>
        <begin position="1"/>
        <end position="36"/>
    </location>
</feature>
<dbReference type="CDD" id="cd07990">
    <property type="entry name" value="LPLAT_LCLAT1-like"/>
    <property type="match status" value="1"/>
</dbReference>
<dbReference type="InterPro" id="IPR032098">
    <property type="entry name" value="Acyltransf_C"/>
</dbReference>
<dbReference type="Pfam" id="PF01553">
    <property type="entry name" value="Acyltransferase"/>
    <property type="match status" value="1"/>
</dbReference>
<dbReference type="OrthoDB" id="189226at2759"/>
<comment type="caution">
    <text evidence="7">The sequence shown here is derived from an EMBL/GenBank/DDBJ whole genome shotgun (WGS) entry which is preliminary data.</text>
</comment>
<dbReference type="GO" id="GO:0016746">
    <property type="term" value="F:acyltransferase activity"/>
    <property type="evidence" value="ECO:0007669"/>
    <property type="project" value="UniProtKB-KW"/>
</dbReference>
<evidence type="ECO:0000256" key="2">
    <source>
        <dbReference type="ARBA" id="ARBA00022679"/>
    </source>
</evidence>
<dbReference type="GO" id="GO:0036149">
    <property type="term" value="P:phosphatidylinositol acyl-chain remodeling"/>
    <property type="evidence" value="ECO:0007669"/>
    <property type="project" value="TreeGrafter"/>
</dbReference>
<feature type="transmembrane region" description="Helical" evidence="5">
    <location>
        <begin position="399"/>
        <end position="420"/>
    </location>
</feature>
<reference evidence="7" key="1">
    <citation type="journal article" date="2020" name="Stud. Mycol.">
        <title>101 Dothideomycetes genomes: a test case for predicting lifestyles and emergence of pathogens.</title>
        <authorList>
            <person name="Haridas S."/>
            <person name="Albert R."/>
            <person name="Binder M."/>
            <person name="Bloem J."/>
            <person name="Labutti K."/>
            <person name="Salamov A."/>
            <person name="Andreopoulos B."/>
            <person name="Baker S."/>
            <person name="Barry K."/>
            <person name="Bills G."/>
            <person name="Bluhm B."/>
            <person name="Cannon C."/>
            <person name="Castanera R."/>
            <person name="Culley D."/>
            <person name="Daum C."/>
            <person name="Ezra D."/>
            <person name="Gonzalez J."/>
            <person name="Henrissat B."/>
            <person name="Kuo A."/>
            <person name="Liang C."/>
            <person name="Lipzen A."/>
            <person name="Lutzoni F."/>
            <person name="Magnuson J."/>
            <person name="Mondo S."/>
            <person name="Nolan M."/>
            <person name="Ohm R."/>
            <person name="Pangilinan J."/>
            <person name="Park H.-J."/>
            <person name="Ramirez L."/>
            <person name="Alfaro M."/>
            <person name="Sun H."/>
            <person name="Tritt A."/>
            <person name="Yoshinaga Y."/>
            <person name="Zwiers L.-H."/>
            <person name="Turgeon B."/>
            <person name="Goodwin S."/>
            <person name="Spatafora J."/>
            <person name="Crous P."/>
            <person name="Grigoriev I."/>
        </authorList>
    </citation>
    <scope>NUCLEOTIDE SEQUENCE</scope>
    <source>
        <strain evidence="7">CBS 133067</strain>
    </source>
</reference>
<feature type="compositionally biased region" description="Basic and acidic residues" evidence="4">
    <location>
        <begin position="20"/>
        <end position="32"/>
    </location>
</feature>
<feature type="compositionally biased region" description="Basic and acidic residues" evidence="4">
    <location>
        <begin position="365"/>
        <end position="382"/>
    </location>
</feature>
<dbReference type="PANTHER" id="PTHR10983:SF16">
    <property type="entry name" value="LYSOCARDIOLIPIN ACYLTRANSFERASE 1"/>
    <property type="match status" value="1"/>
</dbReference>
<protein>
    <submittedName>
        <fullName evidence="7">Acyltransferase-domain-containing protein</fullName>
    </submittedName>
</protein>